<sequence length="469" mass="54239">MRETPKVIKFKYWVYLYLKKIIIGTSVPFFFILSEVERIAKEYKLWYDLLVMEGRTNPANPILREKMKVTRKNLPKSRIKLTIEVEAERTAKFFDSAYKKLAPSVDIKGFRPGQAPKIMTLEAIGTGRYHQTALDLALQETYFAAAKQEKIVPLHQPAVAIKEFSEGKSLIYDAEVDVIPEIKIGDYKKIKVPAGEKKTDFEVKKEEVEKVVEKLRYQSAIFNEISREARKGDRVEIDFDGFIDNVLQENLCSKNHPIILGEGALILGFEKELIGMKKGEEKEFDLDVPNIKDEKPHFAKASRGLRKAHFKVKMIDVKETVLPETDHDFAKKFGQDSMDKLTKAIEKSISDEKKLRSRQELENKVLDELIKDNKMEIPESLIEQEISLRIQGLEQKLGPAYNKYLENIGKKPEDLRHNYRELAEKTVKTGIILGEIARREGIYKHTHNKEEEKEIIRKTIDKLVEYATK</sequence>
<dbReference type="GO" id="GO:0043022">
    <property type="term" value="F:ribosome binding"/>
    <property type="evidence" value="ECO:0007669"/>
    <property type="project" value="TreeGrafter"/>
</dbReference>
<proteinExistence type="inferred from homology"/>
<evidence type="ECO:0000256" key="10">
    <source>
        <dbReference type="PROSITE-ProRule" id="PRU00277"/>
    </source>
</evidence>
<keyword evidence="7 9" id="KW-0413">Isomerase</keyword>
<dbReference type="SUPFAM" id="SSF109998">
    <property type="entry name" value="Triger factor/SurA peptide-binding domain-like"/>
    <property type="match status" value="1"/>
</dbReference>
<dbReference type="InterPro" id="IPR027304">
    <property type="entry name" value="Trigger_fact/SurA_dom_sf"/>
</dbReference>
<protein>
    <recommendedName>
        <fullName evidence="4 9">Trigger factor</fullName>
        <shortName evidence="9">TF</shortName>
        <ecNumber evidence="3 9">5.2.1.8</ecNumber>
    </recommendedName>
    <alternativeName>
        <fullName evidence="8 9">PPIase</fullName>
    </alternativeName>
</protein>
<dbReference type="Gene3D" id="3.10.50.40">
    <property type="match status" value="1"/>
</dbReference>
<dbReference type="InterPro" id="IPR008881">
    <property type="entry name" value="Trigger_fac_ribosome-bd_bac"/>
</dbReference>
<dbReference type="PROSITE" id="PS50059">
    <property type="entry name" value="FKBP_PPIASE"/>
    <property type="match status" value="1"/>
</dbReference>
<comment type="function">
    <text evidence="9">Involved in protein export. Acts as a chaperone by maintaining the newly synthesized protein in an open conformation. Functions as a peptidyl-prolyl cis-trans isomerase.</text>
</comment>
<keyword evidence="5 9" id="KW-0697">Rotamase</keyword>
<comment type="catalytic activity">
    <reaction evidence="1 9 10">
        <text>[protein]-peptidylproline (omega=180) = [protein]-peptidylproline (omega=0)</text>
        <dbReference type="Rhea" id="RHEA:16237"/>
        <dbReference type="Rhea" id="RHEA-COMP:10747"/>
        <dbReference type="Rhea" id="RHEA-COMP:10748"/>
        <dbReference type="ChEBI" id="CHEBI:83833"/>
        <dbReference type="ChEBI" id="CHEBI:83834"/>
        <dbReference type="EC" id="5.2.1.8"/>
    </reaction>
</comment>
<dbReference type="InterPro" id="IPR001179">
    <property type="entry name" value="PPIase_FKBP_dom"/>
</dbReference>
<organism evidence="14 15">
    <name type="scientific">Candidatus Berkelbacteria bacterium RIFCSPHIGHO2_12_FULL_36_9</name>
    <dbReference type="NCBI Taxonomy" id="1797469"/>
    <lineage>
        <taxon>Bacteria</taxon>
        <taxon>Candidatus Berkelbacteria</taxon>
    </lineage>
</organism>
<dbReference type="GO" id="GO:0051301">
    <property type="term" value="P:cell division"/>
    <property type="evidence" value="ECO:0007669"/>
    <property type="project" value="UniProtKB-KW"/>
</dbReference>
<comment type="subcellular location">
    <subcellularLocation>
        <location evidence="9">Cytoplasm</location>
    </subcellularLocation>
    <text evidence="9">About half TF is bound to the ribosome near the polypeptide exit tunnel while the other half is free in the cytoplasm.</text>
</comment>
<dbReference type="GO" id="GO:0003755">
    <property type="term" value="F:peptidyl-prolyl cis-trans isomerase activity"/>
    <property type="evidence" value="ECO:0007669"/>
    <property type="project" value="UniProtKB-UniRule"/>
</dbReference>
<dbReference type="GO" id="GO:0051083">
    <property type="term" value="P:'de novo' cotranslational protein folding"/>
    <property type="evidence" value="ECO:0007669"/>
    <property type="project" value="TreeGrafter"/>
</dbReference>
<gene>
    <name evidence="9" type="primary">tig</name>
    <name evidence="14" type="ORF">A3F08_00615</name>
</gene>
<dbReference type="Gene3D" id="1.10.3120.10">
    <property type="entry name" value="Trigger factor, C-terminal domain"/>
    <property type="match status" value="1"/>
</dbReference>
<evidence type="ECO:0000256" key="1">
    <source>
        <dbReference type="ARBA" id="ARBA00000971"/>
    </source>
</evidence>
<dbReference type="PANTHER" id="PTHR30560">
    <property type="entry name" value="TRIGGER FACTOR CHAPERONE AND PEPTIDYL-PROLYL CIS/TRANS ISOMERASE"/>
    <property type="match status" value="1"/>
</dbReference>
<dbReference type="Pfam" id="PF05697">
    <property type="entry name" value="Trigger_N"/>
    <property type="match status" value="1"/>
</dbReference>
<feature type="domain" description="PPIase FKBP-type" evidence="13">
    <location>
        <begin position="232"/>
        <end position="286"/>
    </location>
</feature>
<feature type="transmembrane region" description="Helical" evidence="12">
    <location>
        <begin position="12"/>
        <end position="33"/>
    </location>
</feature>
<dbReference type="SUPFAM" id="SSF54534">
    <property type="entry name" value="FKBP-like"/>
    <property type="match status" value="1"/>
</dbReference>
<dbReference type="EMBL" id="MEZV01000048">
    <property type="protein sequence ID" value="OGD65967.1"/>
    <property type="molecule type" value="Genomic_DNA"/>
</dbReference>
<evidence type="ECO:0000256" key="8">
    <source>
        <dbReference type="ARBA" id="ARBA00029986"/>
    </source>
</evidence>
<keyword evidence="12" id="KW-0472">Membrane</keyword>
<dbReference type="EC" id="5.2.1.8" evidence="3 9"/>
<evidence type="ECO:0000256" key="6">
    <source>
        <dbReference type="ARBA" id="ARBA00023186"/>
    </source>
</evidence>
<name>A0A1F5EEW1_9BACT</name>
<dbReference type="InterPro" id="IPR046357">
    <property type="entry name" value="PPIase_dom_sf"/>
</dbReference>
<dbReference type="Gene3D" id="3.30.70.1050">
    <property type="entry name" value="Trigger factor ribosome-binding domain"/>
    <property type="match status" value="1"/>
</dbReference>
<dbReference type="Pfam" id="PF00254">
    <property type="entry name" value="FKBP_C"/>
    <property type="match status" value="1"/>
</dbReference>
<evidence type="ECO:0000256" key="7">
    <source>
        <dbReference type="ARBA" id="ARBA00023235"/>
    </source>
</evidence>
<dbReference type="InterPro" id="IPR036611">
    <property type="entry name" value="Trigger_fac_ribosome-bd_sf"/>
</dbReference>
<evidence type="ECO:0000313" key="15">
    <source>
        <dbReference type="Proteomes" id="UP000176451"/>
    </source>
</evidence>
<dbReference type="GO" id="GO:0015031">
    <property type="term" value="P:protein transport"/>
    <property type="evidence" value="ECO:0007669"/>
    <property type="project" value="UniProtKB-UniRule"/>
</dbReference>
<keyword evidence="6 9" id="KW-0143">Chaperone</keyword>
<keyword evidence="12" id="KW-0812">Transmembrane</keyword>
<dbReference type="InterPro" id="IPR008880">
    <property type="entry name" value="Trigger_fac_C"/>
</dbReference>
<dbReference type="GO" id="GO:0005737">
    <property type="term" value="C:cytoplasm"/>
    <property type="evidence" value="ECO:0007669"/>
    <property type="project" value="UniProtKB-SubCell"/>
</dbReference>
<evidence type="ECO:0000256" key="9">
    <source>
        <dbReference type="HAMAP-Rule" id="MF_00303"/>
    </source>
</evidence>
<reference evidence="14 15" key="1">
    <citation type="journal article" date="2016" name="Nat. Commun.">
        <title>Thousands of microbial genomes shed light on interconnected biogeochemical processes in an aquifer system.</title>
        <authorList>
            <person name="Anantharaman K."/>
            <person name="Brown C.T."/>
            <person name="Hug L.A."/>
            <person name="Sharon I."/>
            <person name="Castelle C.J."/>
            <person name="Probst A.J."/>
            <person name="Thomas B.C."/>
            <person name="Singh A."/>
            <person name="Wilkins M.J."/>
            <person name="Karaoz U."/>
            <person name="Brodie E.L."/>
            <person name="Williams K.H."/>
            <person name="Hubbard S.S."/>
            <person name="Banfield J.F."/>
        </authorList>
    </citation>
    <scope>NUCLEOTIDE SEQUENCE [LARGE SCALE GENOMIC DNA]</scope>
</reference>
<dbReference type="Pfam" id="PF05698">
    <property type="entry name" value="Trigger_C"/>
    <property type="match status" value="1"/>
</dbReference>
<evidence type="ECO:0000256" key="11">
    <source>
        <dbReference type="RuleBase" id="RU003914"/>
    </source>
</evidence>
<evidence type="ECO:0000256" key="4">
    <source>
        <dbReference type="ARBA" id="ARBA00016902"/>
    </source>
</evidence>
<evidence type="ECO:0000259" key="13">
    <source>
        <dbReference type="PROSITE" id="PS50059"/>
    </source>
</evidence>
<evidence type="ECO:0000256" key="3">
    <source>
        <dbReference type="ARBA" id="ARBA00013194"/>
    </source>
</evidence>
<comment type="caution">
    <text evidence="14">The sequence shown here is derived from an EMBL/GenBank/DDBJ whole genome shotgun (WGS) entry which is preliminary data.</text>
</comment>
<keyword evidence="12" id="KW-1133">Transmembrane helix</keyword>
<keyword evidence="9" id="KW-0963">Cytoplasm</keyword>
<dbReference type="InterPro" id="IPR005215">
    <property type="entry name" value="Trig_fac"/>
</dbReference>
<comment type="domain">
    <text evidence="9">Consists of 3 domains; the N-terminus binds the ribosome, the middle domain has PPIase activity, while the C-terminus has intrinsic chaperone activity on its own.</text>
</comment>
<evidence type="ECO:0000313" key="14">
    <source>
        <dbReference type="EMBL" id="OGD65967.1"/>
    </source>
</evidence>
<dbReference type="AlphaFoldDB" id="A0A1F5EEW1"/>
<dbReference type="GO" id="GO:0043335">
    <property type="term" value="P:protein unfolding"/>
    <property type="evidence" value="ECO:0007669"/>
    <property type="project" value="TreeGrafter"/>
</dbReference>
<accession>A0A1F5EEW1</accession>
<dbReference type="Proteomes" id="UP000176451">
    <property type="component" value="Unassembled WGS sequence"/>
</dbReference>
<dbReference type="PIRSF" id="PIRSF003095">
    <property type="entry name" value="Trigger_factor"/>
    <property type="match status" value="1"/>
</dbReference>
<dbReference type="STRING" id="1797469.A3F08_00615"/>
<dbReference type="SUPFAM" id="SSF102735">
    <property type="entry name" value="Trigger factor ribosome-binding domain"/>
    <property type="match status" value="1"/>
</dbReference>
<dbReference type="PANTHER" id="PTHR30560:SF3">
    <property type="entry name" value="TRIGGER FACTOR-LIKE PROTEIN TIG, CHLOROPLASTIC"/>
    <property type="match status" value="1"/>
</dbReference>
<evidence type="ECO:0000256" key="5">
    <source>
        <dbReference type="ARBA" id="ARBA00023110"/>
    </source>
</evidence>
<evidence type="ECO:0000256" key="2">
    <source>
        <dbReference type="ARBA" id="ARBA00005464"/>
    </source>
</evidence>
<dbReference type="NCBIfam" id="TIGR00115">
    <property type="entry name" value="tig"/>
    <property type="match status" value="1"/>
</dbReference>
<keyword evidence="9 11" id="KW-0131">Cell cycle</keyword>
<dbReference type="InterPro" id="IPR037041">
    <property type="entry name" value="Trigger_fac_C_sf"/>
</dbReference>
<comment type="similarity">
    <text evidence="2 9 11">Belongs to the FKBP-type PPIase family. Tig subfamily.</text>
</comment>
<dbReference type="GO" id="GO:0044183">
    <property type="term" value="F:protein folding chaperone"/>
    <property type="evidence" value="ECO:0007669"/>
    <property type="project" value="TreeGrafter"/>
</dbReference>
<evidence type="ECO:0000256" key="12">
    <source>
        <dbReference type="SAM" id="Phobius"/>
    </source>
</evidence>
<keyword evidence="9 11" id="KW-0132">Cell division</keyword>
<dbReference type="HAMAP" id="MF_00303">
    <property type="entry name" value="Trigger_factor_Tig"/>
    <property type="match status" value="1"/>
</dbReference>